<name>A0A0V8I5D7_9MICC</name>
<dbReference type="AlphaFoldDB" id="A0A0V8I5D7"/>
<comment type="caution">
    <text evidence="1">The sequence shown here is derived from an EMBL/GenBank/DDBJ whole genome shotgun (WGS) entry which is preliminary data.</text>
</comment>
<dbReference type="OrthoDB" id="4918428at2"/>
<protein>
    <submittedName>
        <fullName evidence="1">Uncharacterized protein</fullName>
    </submittedName>
</protein>
<reference evidence="1 2" key="1">
    <citation type="journal article" date="2014" name="Arch. Microbiol.">
        <title>Arthrobacter enclensis sp. nov., isolated from sediment sample.</title>
        <authorList>
            <person name="Dastager S.G."/>
            <person name="Liu Q."/>
            <person name="Tang S.K."/>
            <person name="Krishnamurthi S."/>
            <person name="Lee J.C."/>
            <person name="Li W.J."/>
        </authorList>
    </citation>
    <scope>NUCLEOTIDE SEQUENCE [LARGE SCALE GENOMIC DNA]</scope>
    <source>
        <strain evidence="1 2">NIO-1008</strain>
    </source>
</reference>
<evidence type="ECO:0000313" key="1">
    <source>
        <dbReference type="EMBL" id="KSU69991.1"/>
    </source>
</evidence>
<proteinExistence type="predicted"/>
<evidence type="ECO:0000313" key="2">
    <source>
        <dbReference type="Proteomes" id="UP000053199"/>
    </source>
</evidence>
<keyword evidence="2" id="KW-1185">Reference proteome</keyword>
<sequence length="254" mass="28077">MTGICSGTGLAYIEGPITGYRIAKSSYGPLNPLPRSAGAPDRSSWSRFDTPGSTVYLAGDRRTAYAETLAMARVGKDFRDAVAFAARQFDLPVEVAQKMIHDDWTRNGNMVPGWLPANWRDGRLMYTLRINEPIRWVDLTAAESIAALNRHLGQTLDDAFGIATITLGTLAGEDRGATTAIAEWLREQVLDDGNYAAGVRAHSKYGGGHCWAYWLRRQDDRLGPDPVRIEAEAEIHRNDTDLTYVLALYGLECR</sequence>
<dbReference type="STRING" id="993070.AS031_18185"/>
<gene>
    <name evidence="1" type="ORF">AS031_18185</name>
</gene>
<accession>A0A0V8I5D7</accession>
<dbReference type="EMBL" id="LNQM01000011">
    <property type="protein sequence ID" value="KSU69991.1"/>
    <property type="molecule type" value="Genomic_DNA"/>
</dbReference>
<dbReference type="Proteomes" id="UP000053199">
    <property type="component" value="Unassembled WGS sequence"/>
</dbReference>
<dbReference type="RefSeq" id="WP_058269579.1">
    <property type="nucleotide sequence ID" value="NZ_FMAZ01000010.1"/>
</dbReference>
<organism evidence="1 2">
    <name type="scientific">Pseudarthrobacter enclensis</name>
    <dbReference type="NCBI Taxonomy" id="993070"/>
    <lineage>
        <taxon>Bacteria</taxon>
        <taxon>Bacillati</taxon>
        <taxon>Actinomycetota</taxon>
        <taxon>Actinomycetes</taxon>
        <taxon>Micrococcales</taxon>
        <taxon>Micrococcaceae</taxon>
        <taxon>Pseudarthrobacter</taxon>
    </lineage>
</organism>